<feature type="transmembrane region" description="Helical" evidence="1">
    <location>
        <begin position="12"/>
        <end position="37"/>
    </location>
</feature>
<proteinExistence type="predicted"/>
<dbReference type="RefSeq" id="WP_308985245.1">
    <property type="nucleotide sequence ID" value="NZ_JARXIC010000014.1"/>
</dbReference>
<keyword evidence="1" id="KW-1133">Transmembrane helix</keyword>
<dbReference type="PANTHER" id="PTHR30093:SF2">
    <property type="entry name" value="TYPE II SECRETION SYSTEM PROTEIN H"/>
    <property type="match status" value="1"/>
</dbReference>
<dbReference type="NCBIfam" id="TIGR02532">
    <property type="entry name" value="IV_pilin_GFxxxE"/>
    <property type="match status" value="1"/>
</dbReference>
<evidence type="ECO:0000313" key="2">
    <source>
        <dbReference type="EMBL" id="MDQ8194779.1"/>
    </source>
</evidence>
<dbReference type="EMBL" id="JARXIC010000014">
    <property type="protein sequence ID" value="MDQ8194779.1"/>
    <property type="molecule type" value="Genomic_DNA"/>
</dbReference>
<organism evidence="2 3">
    <name type="scientific">Thalassobacterium sedimentorum</name>
    <dbReference type="NCBI Taxonomy" id="3041258"/>
    <lineage>
        <taxon>Bacteria</taxon>
        <taxon>Pseudomonadati</taxon>
        <taxon>Verrucomicrobiota</taxon>
        <taxon>Opitutia</taxon>
        <taxon>Puniceicoccales</taxon>
        <taxon>Coraliomargaritaceae</taxon>
        <taxon>Thalassobacterium</taxon>
    </lineage>
</organism>
<name>A0ABU1AJG0_9BACT</name>
<dbReference type="Proteomes" id="UP001243717">
    <property type="component" value="Unassembled WGS sequence"/>
</dbReference>
<evidence type="ECO:0000256" key="1">
    <source>
        <dbReference type="SAM" id="Phobius"/>
    </source>
</evidence>
<reference evidence="2 3" key="1">
    <citation type="submission" date="2023-04" db="EMBL/GenBank/DDBJ databases">
        <title>A novel bacteria isolated from coastal sediment.</title>
        <authorList>
            <person name="Liu X.-J."/>
            <person name="Du Z.-J."/>
        </authorList>
    </citation>
    <scope>NUCLEOTIDE SEQUENCE [LARGE SCALE GENOMIC DNA]</scope>
    <source>
        <strain evidence="2 3">SDUM461004</strain>
    </source>
</reference>
<dbReference type="InterPro" id="IPR045584">
    <property type="entry name" value="Pilin-like"/>
</dbReference>
<dbReference type="PANTHER" id="PTHR30093">
    <property type="entry name" value="GENERAL SECRETION PATHWAY PROTEIN G"/>
    <property type="match status" value="1"/>
</dbReference>
<protein>
    <submittedName>
        <fullName evidence="2">Prepilin-type N-terminal cleavage/methylation domain-containing protein</fullName>
    </submittedName>
</protein>
<gene>
    <name evidence="2" type="ORF">QEH59_10105</name>
</gene>
<comment type="caution">
    <text evidence="2">The sequence shown here is derived from an EMBL/GenBank/DDBJ whole genome shotgun (WGS) entry which is preliminary data.</text>
</comment>
<accession>A0ABU1AJG0</accession>
<dbReference type="InterPro" id="IPR027558">
    <property type="entry name" value="Pre_pil_HX9DG_C"/>
</dbReference>
<keyword evidence="1" id="KW-0812">Transmembrane</keyword>
<dbReference type="InterPro" id="IPR012902">
    <property type="entry name" value="N_methyl_site"/>
</dbReference>
<keyword evidence="1" id="KW-0472">Membrane</keyword>
<dbReference type="Gene3D" id="3.30.700.10">
    <property type="entry name" value="Glycoprotein, Type 4 Pilin"/>
    <property type="match status" value="1"/>
</dbReference>
<keyword evidence="3" id="KW-1185">Reference proteome</keyword>
<dbReference type="SUPFAM" id="SSF54523">
    <property type="entry name" value="Pili subunits"/>
    <property type="match status" value="1"/>
</dbReference>
<sequence>MREQRQNRTEGDAFTLIELLAVIAVIAVLMAILIPVVGSIRSRAESMECVSNLKSIGQAALLYSAAHQNNLVPLRMDPVGDPAGFWYDHLYEYVDREPGRAGRYVGGVKQEDPTFLCPTVGRRYVINRICGWNGHGDKGIMPWYIKMGQGFVENETIQLPGDLSRTAWFADPMESGDGYFLPENYNATNNNFIGFPHSDSCNVLFMDGHVENIPNPDFVNNPSLLSERKWVGFFGKNP</sequence>
<dbReference type="NCBIfam" id="TIGR04294">
    <property type="entry name" value="pre_pil_HX9DG"/>
    <property type="match status" value="1"/>
</dbReference>
<evidence type="ECO:0000313" key="3">
    <source>
        <dbReference type="Proteomes" id="UP001243717"/>
    </source>
</evidence>